<protein>
    <submittedName>
        <fullName evidence="1">Uncharacterized protein</fullName>
    </submittedName>
</protein>
<keyword evidence="2" id="KW-1185">Reference proteome</keyword>
<dbReference type="AlphaFoldDB" id="A0A1E7WG54"/>
<dbReference type="Proteomes" id="UP000175989">
    <property type="component" value="Unassembled WGS sequence"/>
</dbReference>
<organism evidence="1 2">
    <name type="scientific">Duganella phyllosphaerae</name>
    <dbReference type="NCBI Taxonomy" id="762836"/>
    <lineage>
        <taxon>Bacteria</taxon>
        <taxon>Pseudomonadati</taxon>
        <taxon>Pseudomonadota</taxon>
        <taxon>Betaproteobacteria</taxon>
        <taxon>Burkholderiales</taxon>
        <taxon>Oxalobacteraceae</taxon>
        <taxon>Telluria group</taxon>
        <taxon>Duganella</taxon>
    </lineage>
</organism>
<comment type="caution">
    <text evidence="1">The sequence shown here is derived from an EMBL/GenBank/DDBJ whole genome shotgun (WGS) entry which is preliminary data.</text>
</comment>
<name>A0A1E7WG54_9BURK</name>
<proteinExistence type="predicted"/>
<dbReference type="EMBL" id="LROM01000099">
    <property type="protein sequence ID" value="OEZ97262.1"/>
    <property type="molecule type" value="Genomic_DNA"/>
</dbReference>
<accession>A0A1E7WG54</accession>
<evidence type="ECO:0000313" key="2">
    <source>
        <dbReference type="Proteomes" id="UP000175989"/>
    </source>
</evidence>
<gene>
    <name evidence="1" type="ORF">DUPY_36360</name>
</gene>
<reference evidence="2" key="1">
    <citation type="journal article" date="2016" name="Front. Microbiol.">
        <title>Molecular Keys to the Janthinobacterium and Duganella spp. Interaction with the Plant Pathogen Fusarium graminearum.</title>
        <authorList>
            <person name="Haack F.S."/>
            <person name="Poehlein A."/>
            <person name="Kroger C."/>
            <person name="Voigt C.A."/>
            <person name="Piepenbring M."/>
            <person name="Bode H.B."/>
            <person name="Daniel R."/>
            <person name="Schafer W."/>
            <person name="Streit W.R."/>
        </authorList>
    </citation>
    <scope>NUCLEOTIDE SEQUENCE [LARGE SCALE GENOMIC DNA]</scope>
    <source>
        <strain evidence="2">T54</strain>
    </source>
</reference>
<evidence type="ECO:0000313" key="1">
    <source>
        <dbReference type="EMBL" id="OEZ97262.1"/>
    </source>
</evidence>
<sequence length="190" mass="20803">MQHRDAFHQCQSQPQAALGAVGRALGLGKQVEHARQQFGRHADAVIGDGERDLAAVVAGFQRQHHFATLRRVLGGVVEQVGQRLHQPGPVAAHVQLAGRQAQHQRVMACFEQGPRLFDGAVDDGHQLQVVLLELHQPTRDARDVEQIVHQVGHVFHLPDDDVAGVLDRLFMAAAQFEQLGGSADRCKRVA</sequence>